<dbReference type="InterPro" id="IPR009875">
    <property type="entry name" value="PilZ_domain"/>
</dbReference>
<dbReference type="AlphaFoldDB" id="A0A5C6TUC9"/>
<dbReference type="Pfam" id="PF07238">
    <property type="entry name" value="PilZ"/>
    <property type="match status" value="1"/>
</dbReference>
<gene>
    <name evidence="2" type="ORF">FRZ32_08640</name>
</gene>
<sequence length="218" mass="23620">MTDMPTEEGSEQRRGHRSNLFLAAVIEFGGTESPIRIRDLSFAGARLEGPAFPPIGSRLVLRRQDMKIEAVVRWIAGSRCGVAFDGQISVPDWVAGKASGQSGFGQAEVDRLQGIVRSEGACVDPPEPPPSPSFVRAGLDERLAQELAYVQRMLEAVSAELVRDAGIVARHGRALQGFDLADQILGHIAAVIKAEDREAAIRAIGMEELRARLLRKSL</sequence>
<organism evidence="2 3">
    <name type="scientific">Allosphingosinicella ginsenosidimutans</name>
    <dbReference type="NCBI Taxonomy" id="1176539"/>
    <lineage>
        <taxon>Bacteria</taxon>
        <taxon>Pseudomonadati</taxon>
        <taxon>Pseudomonadota</taxon>
        <taxon>Alphaproteobacteria</taxon>
        <taxon>Sphingomonadales</taxon>
        <taxon>Sphingomonadaceae</taxon>
        <taxon>Allosphingosinicella</taxon>
    </lineage>
</organism>
<proteinExistence type="predicted"/>
<dbReference type="EMBL" id="VOQQ01000001">
    <property type="protein sequence ID" value="TXC63720.1"/>
    <property type="molecule type" value="Genomic_DNA"/>
</dbReference>
<name>A0A5C6TUC9_9SPHN</name>
<feature type="domain" description="PilZ" evidence="1">
    <location>
        <begin position="11"/>
        <end position="86"/>
    </location>
</feature>
<evidence type="ECO:0000259" key="1">
    <source>
        <dbReference type="Pfam" id="PF07238"/>
    </source>
</evidence>
<evidence type="ECO:0000313" key="3">
    <source>
        <dbReference type="Proteomes" id="UP000321249"/>
    </source>
</evidence>
<reference evidence="2 3" key="1">
    <citation type="journal article" date="2015" name="J. Microbiol.">
        <title>Sphingosinicella ginsenosidimutans sp. nov., with ginsenoside converting activity.</title>
        <authorList>
            <person name="Kim J.K."/>
            <person name="Kang M.S."/>
            <person name="Park S.C."/>
            <person name="Kim K.M."/>
            <person name="Choi K."/>
            <person name="Yoon M.H."/>
            <person name="Im W.T."/>
        </authorList>
    </citation>
    <scope>NUCLEOTIDE SEQUENCE [LARGE SCALE GENOMIC DNA]</scope>
    <source>
        <strain evidence="2 3">BS-11</strain>
    </source>
</reference>
<dbReference type="Proteomes" id="UP000321249">
    <property type="component" value="Unassembled WGS sequence"/>
</dbReference>
<dbReference type="RefSeq" id="WP_147043126.1">
    <property type="nucleotide sequence ID" value="NZ_BAABIR010000004.1"/>
</dbReference>
<comment type="caution">
    <text evidence="2">The sequence shown here is derived from an EMBL/GenBank/DDBJ whole genome shotgun (WGS) entry which is preliminary data.</text>
</comment>
<dbReference type="Gene3D" id="2.40.10.220">
    <property type="entry name" value="predicted glycosyltransferase like domains"/>
    <property type="match status" value="1"/>
</dbReference>
<evidence type="ECO:0000313" key="2">
    <source>
        <dbReference type="EMBL" id="TXC63720.1"/>
    </source>
</evidence>
<protein>
    <submittedName>
        <fullName evidence="2">PilZ domain-containing protein</fullName>
    </submittedName>
</protein>
<keyword evidence="3" id="KW-1185">Reference proteome</keyword>
<dbReference type="GO" id="GO:0035438">
    <property type="term" value="F:cyclic-di-GMP binding"/>
    <property type="evidence" value="ECO:0007669"/>
    <property type="project" value="InterPro"/>
</dbReference>
<accession>A0A5C6TUC9</accession>
<dbReference type="OrthoDB" id="7569417at2"/>
<dbReference type="SUPFAM" id="SSF141371">
    <property type="entry name" value="PilZ domain-like"/>
    <property type="match status" value="1"/>
</dbReference>